<sequence length="1158" mass="124556">MARAYRTFHRISSVFLLAGVTLAAAPALGAPPNVAPKAALTSAELAAMKESQEFAIEAQRLLEKKQYDAALAPALKALAIREKIDPESTWTKMSLRQVAEIHEGKKQYTRAVPYREKLVALVEKKADNEADLRYRIHELAEALQDGGEHARAIKLFEREIAISVKSSRGVEGEDVIRPIAAIADSLKALGRYDEAEAMLLRAIKICENVTRNRKPYPYLLVNLGRLYHDTGRYTRAEPIRAQAVERVADVSGFRFNATAEMGDLAATRVALQDYAGAEVVLDELVAIALERGGEDSLSYAGQLALRAALDVETGAYDRAESRLLRAQAIVETNAQKGNDAPELRVALQWILGQIATQKGDFSRAEALLSRTLAHYEKTNGPKDTSVAEVAENLADLYRRAQKLDKAEAHAARALAIRDELLPAMHPDRAESRAIFGRIREMRGDAAGAKKLHEEALAAREKTFGKEHPFVASSLLDLADLARRQKNAGEAEGLYKRAIGIFETTFGGGHEKVAAALEGLAALYVETGKLDLALRAATRAAEIRERQAALVIAGGSEAQKRAFVATMRTGTDFLTSLHARVMPADAEARKLALTTILQRKGRVLDVMAGSLAALRRKLGPEEAKLADELAAARGEVARLAMRGPAGQPLEEFKAELARREEKARAIEEKVGGRSDVFRAEETPVTIERVQAQVPAATALVEISLYVPRRSADADLPSREGPPRFAAYVLDASGKVSFVDLGESAPIEAATKALRETLTASLDQDPKPPARALDALVMQKIRPLLGGKTKLMIAADGALSLVPFAALVDEDGQYLVKRYEISYLTSGRDLLRLARTAPPGQGALVVANPAFGQREQAGSALAMLEEKPDAKTRGLDKAYFEPLPATAVEARALAPILPGAAVHVDLEATESTLKKVHAPRIVHVATHGFFLPAKGAAARAAAAAQGERGLELEPSPDWLPDDPLLRSGLALAGANAKKGGGGEDGILTALEASSLDLWGTKLVVLSACETGLGDVQRGEGVYGLRRALFVAGAEALVASLWKVADEETQRLMVGYYQRVTKGSGRGPALRDVQLAMLADEPTSHPYFWASFGVFGDPSAMGAEIKVEGDRRTPHEEPRILPVKPGPRGCTCTFPGSTGEGPLGLVGLFGVLALVARRRHR</sequence>
<accession>A0A9X4AXD2</accession>
<dbReference type="InterPro" id="IPR019734">
    <property type="entry name" value="TPR_rpt"/>
</dbReference>
<dbReference type="PANTHER" id="PTHR45641:SF19">
    <property type="entry name" value="NEPHROCYSTIN-3"/>
    <property type="match status" value="1"/>
</dbReference>
<evidence type="ECO:0000259" key="4">
    <source>
        <dbReference type="Pfam" id="PF12770"/>
    </source>
</evidence>
<evidence type="ECO:0000256" key="2">
    <source>
        <dbReference type="ARBA" id="ARBA00022803"/>
    </source>
</evidence>
<proteinExistence type="predicted"/>
<reference evidence="5 6" key="1">
    <citation type="submission" date="2021-04" db="EMBL/GenBank/DDBJ databases">
        <title>Genome analysis of Polyangium sp.</title>
        <authorList>
            <person name="Li Y."/>
            <person name="Wang J."/>
        </authorList>
    </citation>
    <scope>NUCLEOTIDE SEQUENCE [LARGE SCALE GENOMIC DNA]</scope>
    <source>
        <strain evidence="5 6">SDU14</strain>
    </source>
</reference>
<dbReference type="AlphaFoldDB" id="A0A9X4AXD2"/>
<feature type="signal peptide" evidence="3">
    <location>
        <begin position="1"/>
        <end position="29"/>
    </location>
</feature>
<comment type="caution">
    <text evidence="5">The sequence shown here is derived from an EMBL/GenBank/DDBJ whole genome shotgun (WGS) entry which is preliminary data.</text>
</comment>
<evidence type="ECO:0000256" key="3">
    <source>
        <dbReference type="SAM" id="SignalP"/>
    </source>
</evidence>
<keyword evidence="3" id="KW-0732">Signal</keyword>
<keyword evidence="1" id="KW-0677">Repeat</keyword>
<feature type="chain" id="PRO_5040990953" evidence="3">
    <location>
        <begin position="30"/>
        <end position="1158"/>
    </location>
</feature>
<dbReference type="RefSeq" id="WP_272425177.1">
    <property type="nucleotide sequence ID" value="NZ_JAGTJJ010000035.1"/>
</dbReference>
<gene>
    <name evidence="5" type="ORF">KEG57_37085</name>
</gene>
<keyword evidence="6" id="KW-1185">Reference proteome</keyword>
<dbReference type="Gene3D" id="1.25.40.10">
    <property type="entry name" value="Tetratricopeptide repeat domain"/>
    <property type="match status" value="3"/>
</dbReference>
<dbReference type="InterPro" id="IPR024983">
    <property type="entry name" value="CHAT_dom"/>
</dbReference>
<protein>
    <submittedName>
        <fullName evidence="5">CHAT domain-containing protein</fullName>
    </submittedName>
</protein>
<feature type="domain" description="CHAT" evidence="4">
    <location>
        <begin position="766"/>
        <end position="1094"/>
    </location>
</feature>
<dbReference type="Pfam" id="PF13424">
    <property type="entry name" value="TPR_12"/>
    <property type="match status" value="3"/>
</dbReference>
<dbReference type="Pfam" id="PF12770">
    <property type="entry name" value="CHAT"/>
    <property type="match status" value="1"/>
</dbReference>
<dbReference type="PANTHER" id="PTHR45641">
    <property type="entry name" value="TETRATRICOPEPTIDE REPEAT PROTEIN (AFU_ORTHOLOGUE AFUA_6G03870)"/>
    <property type="match status" value="1"/>
</dbReference>
<dbReference type="InterPro" id="IPR011990">
    <property type="entry name" value="TPR-like_helical_dom_sf"/>
</dbReference>
<dbReference type="EMBL" id="JAGTJJ010000035">
    <property type="protein sequence ID" value="MDC3986152.1"/>
    <property type="molecule type" value="Genomic_DNA"/>
</dbReference>
<evidence type="ECO:0000313" key="5">
    <source>
        <dbReference type="EMBL" id="MDC3986152.1"/>
    </source>
</evidence>
<dbReference type="SUPFAM" id="SSF48452">
    <property type="entry name" value="TPR-like"/>
    <property type="match status" value="4"/>
</dbReference>
<evidence type="ECO:0000313" key="6">
    <source>
        <dbReference type="Proteomes" id="UP001151081"/>
    </source>
</evidence>
<evidence type="ECO:0000256" key="1">
    <source>
        <dbReference type="ARBA" id="ARBA00022737"/>
    </source>
</evidence>
<dbReference type="Proteomes" id="UP001151081">
    <property type="component" value="Unassembled WGS sequence"/>
</dbReference>
<organism evidence="5 6">
    <name type="scientific">Polyangium jinanense</name>
    <dbReference type="NCBI Taxonomy" id="2829994"/>
    <lineage>
        <taxon>Bacteria</taxon>
        <taxon>Pseudomonadati</taxon>
        <taxon>Myxococcota</taxon>
        <taxon>Polyangia</taxon>
        <taxon>Polyangiales</taxon>
        <taxon>Polyangiaceae</taxon>
        <taxon>Polyangium</taxon>
    </lineage>
</organism>
<dbReference type="Pfam" id="PF13176">
    <property type="entry name" value="TPR_7"/>
    <property type="match status" value="1"/>
</dbReference>
<keyword evidence="2" id="KW-0802">TPR repeat</keyword>
<dbReference type="SMART" id="SM00028">
    <property type="entry name" value="TPR"/>
    <property type="match status" value="7"/>
</dbReference>
<name>A0A9X4AXD2_9BACT</name>